<dbReference type="RefSeq" id="WP_127573084.1">
    <property type="nucleotide sequence ID" value="NZ_CP033325.1"/>
</dbReference>
<protein>
    <submittedName>
        <fullName evidence="1">Uncharacterized protein</fullName>
    </submittedName>
</protein>
<dbReference type="EMBL" id="JBHSGF010000006">
    <property type="protein sequence ID" value="MFC4555555.1"/>
    <property type="molecule type" value="Genomic_DNA"/>
</dbReference>
<keyword evidence="2" id="KW-1185">Reference proteome</keyword>
<dbReference type="Proteomes" id="UP001595955">
    <property type="component" value="Unassembled WGS sequence"/>
</dbReference>
<accession>A0ABV9DBY5</accession>
<reference evidence="2" key="1">
    <citation type="journal article" date="2019" name="Int. J. Syst. Evol. Microbiol.">
        <title>The Global Catalogue of Microorganisms (GCM) 10K type strain sequencing project: providing services to taxonomists for standard genome sequencing and annotation.</title>
        <authorList>
            <consortium name="The Broad Institute Genomics Platform"/>
            <consortium name="The Broad Institute Genome Sequencing Center for Infectious Disease"/>
            <person name="Wu L."/>
            <person name="Ma J."/>
        </authorList>
    </citation>
    <scope>NUCLEOTIDE SEQUENCE [LARGE SCALE GENOMIC DNA]</scope>
    <source>
        <strain evidence="2">JCM 3369</strain>
    </source>
</reference>
<evidence type="ECO:0000313" key="2">
    <source>
        <dbReference type="Proteomes" id="UP001595955"/>
    </source>
</evidence>
<comment type="caution">
    <text evidence="1">The sequence shown here is derived from an EMBL/GenBank/DDBJ whole genome shotgun (WGS) entry which is preliminary data.</text>
</comment>
<sequence>MKTQTDEFEMLPMLARGKHRNPRKGACFMELASFLAGERWSDSPPCTHPLLAHLARLVNDLTDDTDRPQLAPLIPSVIGLRSTDPRWDHELTLLAASRALPVAAESHQRALAVGILTCERLLAVYEGRPEGTLTARSREAFEQVPLVEQWARAFIARTGVSGSRHPGAAVLECATLGIASACVADPATRLRELLVDAITLCEELAGRRAEAQAPPLEPADWIEVCRPAAV</sequence>
<evidence type="ECO:0000313" key="1">
    <source>
        <dbReference type="EMBL" id="MFC4555555.1"/>
    </source>
</evidence>
<name>A0ABV9DBY5_9MICO</name>
<proteinExistence type="predicted"/>
<gene>
    <name evidence="1" type="ORF">ACFO3F_09875</name>
</gene>
<organism evidence="1 2">
    <name type="scientific">Georgenia faecalis</name>
    <dbReference type="NCBI Taxonomy" id="2483799"/>
    <lineage>
        <taxon>Bacteria</taxon>
        <taxon>Bacillati</taxon>
        <taxon>Actinomycetota</taxon>
        <taxon>Actinomycetes</taxon>
        <taxon>Micrococcales</taxon>
        <taxon>Bogoriellaceae</taxon>
        <taxon>Georgenia</taxon>
    </lineage>
</organism>